<dbReference type="RefSeq" id="WP_167191782.1">
    <property type="nucleotide sequence ID" value="NZ_JAAONZ010000024.1"/>
</dbReference>
<dbReference type="Pfam" id="PF05137">
    <property type="entry name" value="PilN"/>
    <property type="match status" value="1"/>
</dbReference>
<gene>
    <name evidence="3" type="ORF">G8770_21340</name>
</gene>
<protein>
    <submittedName>
        <fullName evidence="3">PilN domain-containing protein</fullName>
    </submittedName>
</protein>
<feature type="coiled-coil region" evidence="1">
    <location>
        <begin position="47"/>
        <end position="84"/>
    </location>
</feature>
<feature type="transmembrane region" description="Helical" evidence="2">
    <location>
        <begin position="21"/>
        <end position="40"/>
    </location>
</feature>
<dbReference type="EMBL" id="JAAONZ010000024">
    <property type="protein sequence ID" value="NHO68101.1"/>
    <property type="molecule type" value="Genomic_DNA"/>
</dbReference>
<accession>A0A9E5T2R1</accession>
<evidence type="ECO:0000256" key="2">
    <source>
        <dbReference type="SAM" id="Phobius"/>
    </source>
</evidence>
<dbReference type="GO" id="GO:0043107">
    <property type="term" value="P:type IV pilus-dependent motility"/>
    <property type="evidence" value="ECO:0007669"/>
    <property type="project" value="TreeGrafter"/>
</dbReference>
<keyword evidence="4" id="KW-1185">Reference proteome</keyword>
<keyword evidence="2" id="KW-1133">Transmembrane helix</keyword>
<name>A0A9E5T2R1_9GAMM</name>
<keyword evidence="2" id="KW-0812">Transmembrane</keyword>
<dbReference type="PANTHER" id="PTHR40278:SF2">
    <property type="entry name" value="TYPE IV PILUS INNER MEMBRANE COMPONENT PILN"/>
    <property type="match status" value="1"/>
</dbReference>
<evidence type="ECO:0000256" key="1">
    <source>
        <dbReference type="SAM" id="Coils"/>
    </source>
</evidence>
<comment type="caution">
    <text evidence="3">The sequence shown here is derived from an EMBL/GenBank/DDBJ whole genome shotgun (WGS) entry which is preliminary data.</text>
</comment>
<sequence length="190" mass="21682">MAKINLLPWRDEYRREKQQEFLGVLAFVAAVTALCVYIWISSVQGSIESQKDRNRMLDQEISALQEKVKEIQALKKRRAELLARMKVIQGLQGERPVIVRYFDELVRAVPEGVYLNSLTRRGDQIQLEGITESNVRVSAFMRNLDSSEWFSTPNLKAVKAAPQFGEQASQFSMNFATTKPKEDLSEAGKK</sequence>
<proteinExistence type="predicted"/>
<dbReference type="AlphaFoldDB" id="A0A9E5T2R1"/>
<reference evidence="3" key="1">
    <citation type="submission" date="2020-03" db="EMBL/GenBank/DDBJ databases">
        <authorList>
            <person name="Guo F."/>
        </authorList>
    </citation>
    <scope>NUCLEOTIDE SEQUENCE</scope>
    <source>
        <strain evidence="3">JCM 30134</strain>
    </source>
</reference>
<dbReference type="PANTHER" id="PTHR40278">
    <property type="entry name" value="DNA UTILIZATION PROTEIN HOFN"/>
    <property type="match status" value="1"/>
</dbReference>
<dbReference type="InterPro" id="IPR052534">
    <property type="entry name" value="Extracell_DNA_Util/SecSys_Comp"/>
</dbReference>
<evidence type="ECO:0000313" key="3">
    <source>
        <dbReference type="EMBL" id="NHO68101.1"/>
    </source>
</evidence>
<dbReference type="InterPro" id="IPR007813">
    <property type="entry name" value="PilN"/>
</dbReference>
<dbReference type="Proteomes" id="UP000787472">
    <property type="component" value="Unassembled WGS sequence"/>
</dbReference>
<organism evidence="3 4">
    <name type="scientific">Pseudomaricurvus hydrocarbonicus</name>
    <dbReference type="NCBI Taxonomy" id="1470433"/>
    <lineage>
        <taxon>Bacteria</taxon>
        <taxon>Pseudomonadati</taxon>
        <taxon>Pseudomonadota</taxon>
        <taxon>Gammaproteobacteria</taxon>
        <taxon>Cellvibrionales</taxon>
        <taxon>Cellvibrionaceae</taxon>
        <taxon>Pseudomaricurvus</taxon>
    </lineage>
</organism>
<evidence type="ECO:0000313" key="4">
    <source>
        <dbReference type="Proteomes" id="UP000787472"/>
    </source>
</evidence>
<dbReference type="GO" id="GO:0043683">
    <property type="term" value="P:type IV pilus assembly"/>
    <property type="evidence" value="ECO:0007669"/>
    <property type="project" value="TreeGrafter"/>
</dbReference>
<keyword evidence="1" id="KW-0175">Coiled coil</keyword>
<keyword evidence="2" id="KW-0472">Membrane</keyword>